<keyword evidence="4" id="KW-0378">Hydrolase</keyword>
<feature type="region of interest" description="Disordered" evidence="1">
    <location>
        <begin position="149"/>
        <end position="169"/>
    </location>
</feature>
<name>A0A173XAC6_9FIRM</name>
<evidence type="ECO:0000259" key="3">
    <source>
        <dbReference type="Pfam" id="PF25309"/>
    </source>
</evidence>
<dbReference type="Gene3D" id="1.10.101.10">
    <property type="entry name" value="PGBD-like superfamily/PGBD"/>
    <property type="match status" value="2"/>
</dbReference>
<feature type="domain" description="Endolysin-like" evidence="3">
    <location>
        <begin position="30"/>
        <end position="105"/>
    </location>
</feature>
<evidence type="ECO:0000313" key="5">
    <source>
        <dbReference type="Proteomes" id="UP000095645"/>
    </source>
</evidence>
<proteinExistence type="predicted"/>
<keyword evidence="4" id="KW-0326">Glycosidase</keyword>
<evidence type="ECO:0000259" key="2">
    <source>
        <dbReference type="Pfam" id="PF01471"/>
    </source>
</evidence>
<feature type="domain" description="Endolysin-like" evidence="3">
    <location>
        <begin position="106"/>
        <end position="149"/>
    </location>
</feature>
<dbReference type="InterPro" id="IPR036366">
    <property type="entry name" value="PGBDSf"/>
</dbReference>
<dbReference type="InterPro" id="IPR002477">
    <property type="entry name" value="Peptidoglycan-bd-like"/>
</dbReference>
<dbReference type="EC" id="3.2.1.17" evidence="4"/>
<dbReference type="SUPFAM" id="SSF47090">
    <property type="entry name" value="PGBD-like"/>
    <property type="match status" value="1"/>
</dbReference>
<feature type="domain" description="Peptidoglycan binding-like" evidence="2">
    <location>
        <begin position="250"/>
        <end position="294"/>
    </location>
</feature>
<sequence length="297" mass="31839">MTKTEKAVTWAIEIANDPAHGYDQDNRWGPDYDCSSLVISAWQQAGVPVKTKGATYTGNMKSVFLSCGFKDVTSKVNLSTGSGMKRGDVLLNIASHTVMHIGNGQVVSASKNENNGYHGGKPGDQSGKEIKLQNYYNFPWDCVLRYTKDSSTTDPDPEPQPTAGNAKIRKGQGYANKFANAGISITGKRDAATKKAGVKVLQTALNRDYGAGLDVDGIWGTNTDNALGQHYVKNGETQYMVTAAEILLLLRAYDPNGVEIPGTFGSGLLSAVKAFQKAQGLTVSGTCDRNTFLKLIS</sequence>
<dbReference type="EMBL" id="CYZP01000002">
    <property type="protein sequence ID" value="CUN48230.1"/>
    <property type="molecule type" value="Genomic_DNA"/>
</dbReference>
<dbReference type="Pfam" id="PF25309">
    <property type="entry name" value="ELLD"/>
    <property type="match status" value="2"/>
</dbReference>
<dbReference type="InterPro" id="IPR057370">
    <property type="entry name" value="ELLD"/>
</dbReference>
<organism evidence="4 5">
    <name type="scientific">Blautia obeum</name>
    <dbReference type="NCBI Taxonomy" id="40520"/>
    <lineage>
        <taxon>Bacteria</taxon>
        <taxon>Bacillati</taxon>
        <taxon>Bacillota</taxon>
        <taxon>Clostridia</taxon>
        <taxon>Lachnospirales</taxon>
        <taxon>Lachnospiraceae</taxon>
        <taxon>Blautia</taxon>
    </lineage>
</organism>
<evidence type="ECO:0000313" key="4">
    <source>
        <dbReference type="EMBL" id="CUN48230.1"/>
    </source>
</evidence>
<dbReference type="SUPFAM" id="SSF54001">
    <property type="entry name" value="Cysteine proteinases"/>
    <property type="match status" value="1"/>
</dbReference>
<dbReference type="InterPro" id="IPR036365">
    <property type="entry name" value="PGBD-like_sf"/>
</dbReference>
<dbReference type="RefSeq" id="WP_055057280.1">
    <property type="nucleotide sequence ID" value="NZ_CYZP01000002.1"/>
</dbReference>
<gene>
    <name evidence="4" type="primary">lyc_1</name>
    <name evidence="4" type="ORF">ERS852476_00244</name>
</gene>
<dbReference type="Gene3D" id="3.90.1720.10">
    <property type="entry name" value="endopeptidase domain like (from Nostoc punctiforme)"/>
    <property type="match status" value="1"/>
</dbReference>
<accession>A0A173XAC6</accession>
<dbReference type="GO" id="GO:0003796">
    <property type="term" value="F:lysozyme activity"/>
    <property type="evidence" value="ECO:0007669"/>
    <property type="project" value="UniProtKB-EC"/>
</dbReference>
<dbReference type="AlphaFoldDB" id="A0A173XAC6"/>
<evidence type="ECO:0000256" key="1">
    <source>
        <dbReference type="SAM" id="MobiDB-lite"/>
    </source>
</evidence>
<dbReference type="InterPro" id="IPR038765">
    <property type="entry name" value="Papain-like_cys_pep_sf"/>
</dbReference>
<dbReference type="Proteomes" id="UP000095645">
    <property type="component" value="Unassembled WGS sequence"/>
</dbReference>
<dbReference type="Pfam" id="PF01471">
    <property type="entry name" value="PG_binding_1"/>
    <property type="match status" value="1"/>
</dbReference>
<reference evidence="4 5" key="1">
    <citation type="submission" date="2015-09" db="EMBL/GenBank/DDBJ databases">
        <authorList>
            <consortium name="Pathogen Informatics"/>
        </authorList>
    </citation>
    <scope>NUCLEOTIDE SEQUENCE [LARGE SCALE GENOMIC DNA]</scope>
    <source>
        <strain evidence="4 5">2789STDY5834861</strain>
    </source>
</reference>
<protein>
    <submittedName>
        <fullName evidence="4">Autolytic lysozyme</fullName>
        <ecNumber evidence="4">3.2.1.17</ecNumber>
    </submittedName>
</protein>